<sequence length="138" mass="15578">MWKMKMTGFFDNQIEKSQTPQSSGESESGKSTDPPPNNFGKQPRGDKRHPSQQRKSARNGESEKFRSNTIVETETKYRVLHILGSGGFGDVYKVKLKKVRRGEEDQHERAVELDWKDSLGAHKTSGEEERAGQAEGAR</sequence>
<feature type="compositionally biased region" description="Polar residues" evidence="1">
    <location>
        <begin position="15"/>
        <end position="31"/>
    </location>
</feature>
<evidence type="ECO:0000313" key="3">
    <source>
        <dbReference type="WBParaSite" id="MBELARI_LOCUS9409"/>
    </source>
</evidence>
<dbReference type="InterPro" id="IPR011009">
    <property type="entry name" value="Kinase-like_dom_sf"/>
</dbReference>
<evidence type="ECO:0000313" key="2">
    <source>
        <dbReference type="Proteomes" id="UP000887575"/>
    </source>
</evidence>
<feature type="compositionally biased region" description="Basic and acidic residues" evidence="1">
    <location>
        <begin position="101"/>
        <end position="138"/>
    </location>
</feature>
<dbReference type="WBParaSite" id="MBELARI_LOCUS9409">
    <property type="protein sequence ID" value="MBELARI_LOCUS9409"/>
    <property type="gene ID" value="MBELARI_LOCUS9409"/>
</dbReference>
<name>A0AAF3FQB2_9BILA</name>
<accession>A0AAF3FQB2</accession>
<keyword evidence="2" id="KW-1185">Reference proteome</keyword>
<protein>
    <recommendedName>
        <fullName evidence="4">Protein kinase domain-containing protein</fullName>
    </recommendedName>
</protein>
<proteinExistence type="predicted"/>
<dbReference type="Proteomes" id="UP000887575">
    <property type="component" value="Unassembled WGS sequence"/>
</dbReference>
<dbReference type="SUPFAM" id="SSF56112">
    <property type="entry name" value="Protein kinase-like (PK-like)"/>
    <property type="match status" value="1"/>
</dbReference>
<reference evidence="3" key="1">
    <citation type="submission" date="2024-02" db="UniProtKB">
        <authorList>
            <consortium name="WormBaseParasite"/>
        </authorList>
    </citation>
    <scope>IDENTIFICATION</scope>
</reference>
<organism evidence="2 3">
    <name type="scientific">Mesorhabditis belari</name>
    <dbReference type="NCBI Taxonomy" id="2138241"/>
    <lineage>
        <taxon>Eukaryota</taxon>
        <taxon>Metazoa</taxon>
        <taxon>Ecdysozoa</taxon>
        <taxon>Nematoda</taxon>
        <taxon>Chromadorea</taxon>
        <taxon>Rhabditida</taxon>
        <taxon>Rhabditina</taxon>
        <taxon>Rhabditomorpha</taxon>
        <taxon>Rhabditoidea</taxon>
        <taxon>Rhabditidae</taxon>
        <taxon>Mesorhabditinae</taxon>
        <taxon>Mesorhabditis</taxon>
    </lineage>
</organism>
<feature type="region of interest" description="Disordered" evidence="1">
    <location>
        <begin position="100"/>
        <end position="138"/>
    </location>
</feature>
<evidence type="ECO:0000256" key="1">
    <source>
        <dbReference type="SAM" id="MobiDB-lite"/>
    </source>
</evidence>
<dbReference type="AlphaFoldDB" id="A0AAF3FQB2"/>
<dbReference type="Gene3D" id="3.30.200.20">
    <property type="entry name" value="Phosphorylase Kinase, domain 1"/>
    <property type="match status" value="1"/>
</dbReference>
<feature type="region of interest" description="Disordered" evidence="1">
    <location>
        <begin position="1"/>
        <end position="71"/>
    </location>
</feature>
<evidence type="ECO:0008006" key="4">
    <source>
        <dbReference type="Google" id="ProtNLM"/>
    </source>
</evidence>